<gene>
    <name evidence="2" type="ORF">QNA08_15755</name>
</gene>
<dbReference type="RefSeq" id="WP_283741677.1">
    <property type="nucleotide sequence ID" value="NZ_JASJEV010000011.1"/>
</dbReference>
<feature type="transmembrane region" description="Helical" evidence="1">
    <location>
        <begin position="151"/>
        <end position="170"/>
    </location>
</feature>
<dbReference type="Proteomes" id="UP001321492">
    <property type="component" value="Unassembled WGS sequence"/>
</dbReference>
<feature type="transmembrane region" description="Helical" evidence="1">
    <location>
        <begin position="219"/>
        <end position="238"/>
    </location>
</feature>
<feature type="transmembrane region" description="Helical" evidence="1">
    <location>
        <begin position="182"/>
        <end position="207"/>
    </location>
</feature>
<organism evidence="2 3">
    <name type="scientific">Chelatococcus albus</name>
    <dbReference type="NCBI Taxonomy" id="3047466"/>
    <lineage>
        <taxon>Bacteria</taxon>
        <taxon>Pseudomonadati</taxon>
        <taxon>Pseudomonadota</taxon>
        <taxon>Alphaproteobacteria</taxon>
        <taxon>Hyphomicrobiales</taxon>
        <taxon>Chelatococcaceae</taxon>
        <taxon>Chelatococcus</taxon>
    </lineage>
</organism>
<evidence type="ECO:0000313" key="2">
    <source>
        <dbReference type="EMBL" id="MDJ1159679.1"/>
    </source>
</evidence>
<feature type="transmembrane region" description="Helical" evidence="1">
    <location>
        <begin position="36"/>
        <end position="55"/>
    </location>
</feature>
<reference evidence="2 3" key="1">
    <citation type="submission" date="2023-05" db="EMBL/GenBank/DDBJ databases">
        <title>Chelatococcus sp. nov., a moderately thermophilic bacterium isolated from hot spring microbial mat.</title>
        <authorList>
            <person name="Hu C.-J."/>
            <person name="Li W.-J."/>
        </authorList>
    </citation>
    <scope>NUCLEOTIDE SEQUENCE [LARGE SCALE GENOMIC DNA]</scope>
    <source>
        <strain evidence="2 3">SYSU G07232</strain>
    </source>
</reference>
<protein>
    <submittedName>
        <fullName evidence="2">DMT family transporter</fullName>
    </submittedName>
</protein>
<feature type="transmembrane region" description="Helical" evidence="1">
    <location>
        <begin position="67"/>
        <end position="90"/>
    </location>
</feature>
<evidence type="ECO:0000256" key="1">
    <source>
        <dbReference type="SAM" id="Phobius"/>
    </source>
</evidence>
<keyword evidence="1" id="KW-0472">Membrane</keyword>
<name>A0ABT7AJY4_9HYPH</name>
<accession>A0ABT7AJY4</accession>
<feature type="transmembrane region" description="Helical" evidence="1">
    <location>
        <begin position="127"/>
        <end position="145"/>
    </location>
</feature>
<sequence>MQVIDRTTVLLLANGAVLAAYTHMAKFASAAGAPPLTFALALSGGAAILLCVLGLARRQVSAPNARLVRYGLVAGLLSIALPQALVFAAAPRIGGGIAALAYAFPTPLTFALAVTLGMERATALRTLGLAVACAGAVWLAFARSASIGGEIIWIALAMLAPFAIAGGNIFRARNWPPGATSFDLALAMALGAGLWLGTAICGLTLLAPNSPVLPVQDAGYTYLAAVAVLAAFGWILYFELQKSAGIVTFSQMGYVGAGFGLLAGALLFGESYSAAVWASVSVIATGIVIAEWARRRAAAA</sequence>
<proteinExistence type="predicted"/>
<comment type="caution">
    <text evidence="2">The sequence shown here is derived from an EMBL/GenBank/DDBJ whole genome shotgun (WGS) entry which is preliminary data.</text>
</comment>
<keyword evidence="3" id="KW-1185">Reference proteome</keyword>
<keyword evidence="1" id="KW-0812">Transmembrane</keyword>
<dbReference type="SUPFAM" id="SSF103481">
    <property type="entry name" value="Multidrug resistance efflux transporter EmrE"/>
    <property type="match status" value="1"/>
</dbReference>
<feature type="transmembrane region" description="Helical" evidence="1">
    <location>
        <begin position="7"/>
        <end position="24"/>
    </location>
</feature>
<evidence type="ECO:0000313" key="3">
    <source>
        <dbReference type="Proteomes" id="UP001321492"/>
    </source>
</evidence>
<feature type="transmembrane region" description="Helical" evidence="1">
    <location>
        <begin position="245"/>
        <end position="268"/>
    </location>
</feature>
<dbReference type="EMBL" id="JASJEV010000011">
    <property type="protein sequence ID" value="MDJ1159679.1"/>
    <property type="molecule type" value="Genomic_DNA"/>
</dbReference>
<dbReference type="InterPro" id="IPR037185">
    <property type="entry name" value="EmrE-like"/>
</dbReference>
<feature type="transmembrane region" description="Helical" evidence="1">
    <location>
        <begin position="274"/>
        <end position="293"/>
    </location>
</feature>
<feature type="transmembrane region" description="Helical" evidence="1">
    <location>
        <begin position="96"/>
        <end position="115"/>
    </location>
</feature>
<keyword evidence="1" id="KW-1133">Transmembrane helix</keyword>